<dbReference type="GO" id="GO:0015627">
    <property type="term" value="C:type II protein secretion system complex"/>
    <property type="evidence" value="ECO:0007669"/>
    <property type="project" value="TreeGrafter"/>
</dbReference>
<evidence type="ECO:0000256" key="1">
    <source>
        <dbReference type="SAM" id="Phobius"/>
    </source>
</evidence>
<evidence type="ECO:0000256" key="2">
    <source>
        <dbReference type="SAM" id="SignalP"/>
    </source>
</evidence>
<dbReference type="InterPro" id="IPR000601">
    <property type="entry name" value="PKD_dom"/>
</dbReference>
<keyword evidence="1" id="KW-1133">Transmembrane helix</keyword>
<dbReference type="SUPFAM" id="SSF47781">
    <property type="entry name" value="RuvA domain 2-like"/>
    <property type="match status" value="1"/>
</dbReference>
<gene>
    <name evidence="4" type="ORF">A2392_03305</name>
</gene>
<evidence type="ECO:0000313" key="4">
    <source>
        <dbReference type="EMBL" id="OGG85487.1"/>
    </source>
</evidence>
<dbReference type="CDD" id="cd00146">
    <property type="entry name" value="PKD"/>
    <property type="match status" value="1"/>
</dbReference>
<feature type="chain" id="PRO_5009524346" description="PKD domain-containing protein" evidence="2">
    <location>
        <begin position="20"/>
        <end position="367"/>
    </location>
</feature>
<keyword evidence="2" id="KW-0732">Signal</keyword>
<dbReference type="InterPro" id="IPR010994">
    <property type="entry name" value="RuvA_2-like"/>
</dbReference>
<proteinExistence type="predicted"/>
<dbReference type="PANTHER" id="PTHR21180">
    <property type="entry name" value="ENDONUCLEASE/EXONUCLEASE/PHOSPHATASE FAMILY DOMAIN-CONTAINING PROTEIN 1"/>
    <property type="match status" value="1"/>
</dbReference>
<keyword evidence="1" id="KW-0812">Transmembrane</keyword>
<dbReference type="InterPro" id="IPR051675">
    <property type="entry name" value="Endo/Exo/Phosphatase_dom_1"/>
</dbReference>
<dbReference type="PROSITE" id="PS50093">
    <property type="entry name" value="PKD"/>
    <property type="match status" value="1"/>
</dbReference>
<keyword evidence="1" id="KW-0472">Membrane</keyword>
<dbReference type="Gene3D" id="2.60.40.10">
    <property type="entry name" value="Immunoglobulins"/>
    <property type="match status" value="1"/>
</dbReference>
<sequence>MKRVVLGLLLSLIPLPALALVNINTATLDELDTLPGVGAVTAQKITDARPFESTSEIQNVQGIGGPGTKTYEDIIGLITVEGATVSETDDSSDSLVSKSATAKDEDDIKVQKPVSGLVINAPDYSFVGQVVNFEAVPSDGDQGRLVRYWWNFGDGYTADSKVATHQYRHPGTYVVVVESYYLKKTHITRHEITILSPQLSVRSDQGSFVITNKSDHEIDLFGMTLSGVVNWSFPKYSILLPDASLAIDSSVVKDALVVRLLGADGRVLAVSDSEKVATKSKSVAYAPAPRISAVSTNVSAQVIDQSPTPSVTDGEIGSNVSVLEPTKPTQTANLSDANIPAKSWPYLGLMAVVSLGLFAVWKGNARL</sequence>
<dbReference type="GO" id="GO:0015628">
    <property type="term" value="P:protein secretion by the type II secretion system"/>
    <property type="evidence" value="ECO:0007669"/>
    <property type="project" value="TreeGrafter"/>
</dbReference>
<comment type="caution">
    <text evidence="4">The sequence shown here is derived from an EMBL/GenBank/DDBJ whole genome shotgun (WGS) entry which is preliminary data.</text>
</comment>
<dbReference type="EMBL" id="MFMS01000007">
    <property type="protein sequence ID" value="OGG85487.1"/>
    <property type="molecule type" value="Genomic_DNA"/>
</dbReference>
<evidence type="ECO:0000259" key="3">
    <source>
        <dbReference type="PROSITE" id="PS50093"/>
    </source>
</evidence>
<dbReference type="Gene3D" id="1.10.150.320">
    <property type="entry name" value="Photosystem II 12 kDa extrinsic protein"/>
    <property type="match status" value="1"/>
</dbReference>
<feature type="domain" description="PKD" evidence="3">
    <location>
        <begin position="114"/>
        <end position="177"/>
    </location>
</feature>
<organism evidence="4 5">
    <name type="scientific">Candidatus Kaiserbacteria bacterium RIFOXYB1_FULL_46_14</name>
    <dbReference type="NCBI Taxonomy" id="1798531"/>
    <lineage>
        <taxon>Bacteria</taxon>
        <taxon>Candidatus Kaiseribacteriota</taxon>
    </lineage>
</organism>
<dbReference type="InterPro" id="IPR035986">
    <property type="entry name" value="PKD_dom_sf"/>
</dbReference>
<feature type="transmembrane region" description="Helical" evidence="1">
    <location>
        <begin position="343"/>
        <end position="361"/>
    </location>
</feature>
<feature type="signal peptide" evidence="2">
    <location>
        <begin position="1"/>
        <end position="19"/>
    </location>
</feature>
<accession>A0A1F6FHZ5</accession>
<dbReference type="AlphaFoldDB" id="A0A1F6FHZ5"/>
<evidence type="ECO:0000313" key="5">
    <source>
        <dbReference type="Proteomes" id="UP000177395"/>
    </source>
</evidence>
<reference evidence="4 5" key="1">
    <citation type="journal article" date="2016" name="Nat. Commun.">
        <title>Thousands of microbial genomes shed light on interconnected biogeochemical processes in an aquifer system.</title>
        <authorList>
            <person name="Anantharaman K."/>
            <person name="Brown C.T."/>
            <person name="Hug L.A."/>
            <person name="Sharon I."/>
            <person name="Castelle C.J."/>
            <person name="Probst A.J."/>
            <person name="Thomas B.C."/>
            <person name="Singh A."/>
            <person name="Wilkins M.J."/>
            <person name="Karaoz U."/>
            <person name="Brodie E.L."/>
            <person name="Williams K.H."/>
            <person name="Hubbard S.S."/>
            <person name="Banfield J.F."/>
        </authorList>
    </citation>
    <scope>NUCLEOTIDE SEQUENCE [LARGE SCALE GENOMIC DNA]</scope>
</reference>
<dbReference type="Proteomes" id="UP000177395">
    <property type="component" value="Unassembled WGS sequence"/>
</dbReference>
<name>A0A1F6FHZ5_9BACT</name>
<dbReference type="SUPFAM" id="SSF49299">
    <property type="entry name" value="PKD domain"/>
    <property type="match status" value="1"/>
</dbReference>
<dbReference type="InterPro" id="IPR013783">
    <property type="entry name" value="Ig-like_fold"/>
</dbReference>
<dbReference type="Pfam" id="PF18911">
    <property type="entry name" value="PKD_4"/>
    <property type="match status" value="1"/>
</dbReference>
<dbReference type="STRING" id="1798531.A2392_03305"/>
<dbReference type="Pfam" id="PF12836">
    <property type="entry name" value="HHH_3"/>
    <property type="match status" value="1"/>
</dbReference>
<protein>
    <recommendedName>
        <fullName evidence="3">PKD domain-containing protein</fullName>
    </recommendedName>
</protein>
<dbReference type="PANTHER" id="PTHR21180:SF32">
    <property type="entry name" value="ENDONUCLEASE_EXONUCLEASE_PHOSPHATASE FAMILY DOMAIN-CONTAINING PROTEIN 1"/>
    <property type="match status" value="1"/>
</dbReference>